<proteinExistence type="predicted"/>
<dbReference type="Proteomes" id="UP000807469">
    <property type="component" value="Unassembled WGS sequence"/>
</dbReference>
<evidence type="ECO:0000313" key="1">
    <source>
        <dbReference type="EMBL" id="KAF9471454.1"/>
    </source>
</evidence>
<sequence length="259" mass="30220">MDTDTCGPLPCFLVLEWWNKNRGSIRLFLEFYVIDIQNESYEDLRDASLWVDEDSVDVLPVIKYVTSAQYLQVNLGFWEFIYRKTEMGYQVFFPNLRSLVHDHISEYPFITDELLVESVGTRNIIIPSLRRLSLLSNEGDIDESSEIEVRASLPFPSHWSTLTIVSFYGIDLSLGFWSRFIRSLPHLQWVNLYVDTFDDSDYTVPMEYTHSYLITLTIMIYYFSSSPSVLFSHLHLPAVQDLTLAFFSTPWKDDGITEL</sequence>
<name>A0A9P5YLE9_9AGAR</name>
<reference evidence="1" key="1">
    <citation type="submission" date="2020-11" db="EMBL/GenBank/DDBJ databases">
        <authorList>
            <consortium name="DOE Joint Genome Institute"/>
            <person name="Ahrendt S."/>
            <person name="Riley R."/>
            <person name="Andreopoulos W."/>
            <person name="Labutti K."/>
            <person name="Pangilinan J."/>
            <person name="Ruiz-Duenas F.J."/>
            <person name="Barrasa J.M."/>
            <person name="Sanchez-Garcia M."/>
            <person name="Camarero S."/>
            <person name="Miyauchi S."/>
            <person name="Serrano A."/>
            <person name="Linde D."/>
            <person name="Babiker R."/>
            <person name="Drula E."/>
            <person name="Ayuso-Fernandez I."/>
            <person name="Pacheco R."/>
            <person name="Padilla G."/>
            <person name="Ferreira P."/>
            <person name="Barriuso J."/>
            <person name="Kellner H."/>
            <person name="Castanera R."/>
            <person name="Alfaro M."/>
            <person name="Ramirez L."/>
            <person name="Pisabarro A.G."/>
            <person name="Kuo A."/>
            <person name="Tritt A."/>
            <person name="Lipzen A."/>
            <person name="He G."/>
            <person name="Yan M."/>
            <person name="Ng V."/>
            <person name="Cullen D."/>
            <person name="Martin F."/>
            <person name="Rosso M.-N."/>
            <person name="Henrissat B."/>
            <person name="Hibbett D."/>
            <person name="Martinez A.T."/>
            <person name="Grigoriev I.V."/>
        </authorList>
    </citation>
    <scope>NUCLEOTIDE SEQUENCE</scope>
    <source>
        <strain evidence="1">CIRM-BRFM 674</strain>
    </source>
</reference>
<accession>A0A9P5YLE9</accession>
<organism evidence="1 2">
    <name type="scientific">Pholiota conissans</name>
    <dbReference type="NCBI Taxonomy" id="109636"/>
    <lineage>
        <taxon>Eukaryota</taxon>
        <taxon>Fungi</taxon>
        <taxon>Dikarya</taxon>
        <taxon>Basidiomycota</taxon>
        <taxon>Agaricomycotina</taxon>
        <taxon>Agaricomycetes</taxon>
        <taxon>Agaricomycetidae</taxon>
        <taxon>Agaricales</taxon>
        <taxon>Agaricineae</taxon>
        <taxon>Strophariaceae</taxon>
        <taxon>Pholiota</taxon>
    </lineage>
</organism>
<keyword evidence="2" id="KW-1185">Reference proteome</keyword>
<dbReference type="EMBL" id="MU155684">
    <property type="protein sequence ID" value="KAF9471454.1"/>
    <property type="molecule type" value="Genomic_DNA"/>
</dbReference>
<protein>
    <submittedName>
        <fullName evidence="1">Uncharacterized protein</fullName>
    </submittedName>
</protein>
<evidence type="ECO:0000313" key="2">
    <source>
        <dbReference type="Proteomes" id="UP000807469"/>
    </source>
</evidence>
<dbReference type="AlphaFoldDB" id="A0A9P5YLE9"/>
<gene>
    <name evidence="1" type="ORF">BDN70DRAFT_938938</name>
</gene>
<dbReference type="SUPFAM" id="SSF52047">
    <property type="entry name" value="RNI-like"/>
    <property type="match status" value="1"/>
</dbReference>
<dbReference type="OrthoDB" id="2269034at2759"/>
<comment type="caution">
    <text evidence="1">The sequence shown here is derived from an EMBL/GenBank/DDBJ whole genome shotgun (WGS) entry which is preliminary data.</text>
</comment>